<keyword evidence="3" id="KW-1185">Reference proteome</keyword>
<accession>A0AA96JCK6</accession>
<feature type="region of interest" description="Disordered" evidence="1">
    <location>
        <begin position="1"/>
        <end position="27"/>
    </location>
</feature>
<gene>
    <name evidence="2" type="ORF">RN606_10195</name>
</gene>
<feature type="region of interest" description="Disordered" evidence="1">
    <location>
        <begin position="48"/>
        <end position="87"/>
    </location>
</feature>
<reference evidence="2 3" key="1">
    <citation type="submission" date="2023-09" db="EMBL/GenBank/DDBJ databases">
        <title>Demequina sp. a novel bacteria isolated from Capsicum annuum.</title>
        <authorList>
            <person name="Humaira Z."/>
            <person name="Lee J."/>
            <person name="Cho D."/>
        </authorList>
    </citation>
    <scope>NUCLEOTIDE SEQUENCE [LARGE SCALE GENOMIC DNA]</scope>
    <source>
        <strain evidence="2 3">OYTSA14</strain>
    </source>
</reference>
<evidence type="ECO:0000313" key="2">
    <source>
        <dbReference type="EMBL" id="WNM23729.1"/>
    </source>
</evidence>
<sequence>MPWRHPPQVDAAGLETVPVPARRPASCDSATSTLTYAGVAYRMGDQVAAGGGWSPTDDMTIPSAREPDSSGDVTHVHDPSLAPMPMW</sequence>
<dbReference type="RefSeq" id="WP_313496861.1">
    <property type="nucleotide sequence ID" value="NZ_CP134879.1"/>
</dbReference>
<dbReference type="AlphaFoldDB" id="A0AA96JCK6"/>
<evidence type="ECO:0000313" key="3">
    <source>
        <dbReference type="Proteomes" id="UP001304125"/>
    </source>
</evidence>
<organism evidence="2 3">
    <name type="scientific">Demequina capsici</name>
    <dbReference type="NCBI Taxonomy" id="3075620"/>
    <lineage>
        <taxon>Bacteria</taxon>
        <taxon>Bacillati</taxon>
        <taxon>Actinomycetota</taxon>
        <taxon>Actinomycetes</taxon>
        <taxon>Micrococcales</taxon>
        <taxon>Demequinaceae</taxon>
        <taxon>Demequina</taxon>
    </lineage>
</organism>
<evidence type="ECO:0000256" key="1">
    <source>
        <dbReference type="SAM" id="MobiDB-lite"/>
    </source>
</evidence>
<name>A0AA96JCK6_9MICO</name>
<proteinExistence type="predicted"/>
<dbReference type="Proteomes" id="UP001304125">
    <property type="component" value="Chromosome"/>
</dbReference>
<protein>
    <submittedName>
        <fullName evidence="2">Uncharacterized protein</fullName>
    </submittedName>
</protein>
<dbReference type="EMBL" id="CP134879">
    <property type="protein sequence ID" value="WNM23729.1"/>
    <property type="molecule type" value="Genomic_DNA"/>
</dbReference>